<reference evidence="2" key="1">
    <citation type="journal article" date="2020" name="mSystems">
        <title>Genome- and Community-Level Interaction Insights into Carbon Utilization and Element Cycling Functions of Hydrothermarchaeota in Hydrothermal Sediment.</title>
        <authorList>
            <person name="Zhou Z."/>
            <person name="Liu Y."/>
            <person name="Xu W."/>
            <person name="Pan J."/>
            <person name="Luo Z.H."/>
            <person name="Li M."/>
        </authorList>
    </citation>
    <scope>NUCLEOTIDE SEQUENCE [LARGE SCALE GENOMIC DNA]</scope>
    <source>
        <strain evidence="2">SpSt-769</strain>
    </source>
</reference>
<dbReference type="InterPro" id="IPR011673">
    <property type="entry name" value="DUF1615"/>
</dbReference>
<sequence length="478" mass="53690">MNSKASLICLITLLIVGSSIWIWLPPARSQIKISADPLPWSAPLAPEFASPQTPPPGQTPLAPEASGRTQTKQTNDDIAATRSAEIERLNQYIAREEALMFQVVRLMEAPEATNWLSSFISKKPFGCPVTQQEEWIRAILNAVERNGLPLCKEILGLVASIISIESSFRADPLAADPSRGETVAAMVERAESELLQKFGVIMSVPPVPNLYRMYKERYYQRLIECKTEGDIEVLARSIAADLKRDAAILPEFVRAIVLKEIDKVTNVVRTKGSMQLNFPRAKQVMKDRGEEFTDQELCDYMYTVDGGVDVGVAALKPMFVQYAAYHAHEGTLSWLFYVGMDYHYGPFTSRNMMEQIRIKDLSGMNIAVDGDLLSYDDKGMPRQQESQTLLATAAAFPDIPKSAIFNAFLMEKDPHYAYTDVHNRIEELHRERYGPSSFAVVGELWMGENAKIKHGVTWKTQAYLNKLDKYLNAIPWGE</sequence>
<name>A0A7C4EVY6_9BACT</name>
<comment type="caution">
    <text evidence="2">The sequence shown here is derived from an EMBL/GenBank/DDBJ whole genome shotgun (WGS) entry which is preliminary data.</text>
</comment>
<evidence type="ECO:0000256" key="1">
    <source>
        <dbReference type="SAM" id="MobiDB-lite"/>
    </source>
</evidence>
<organism evidence="2">
    <name type="scientific">Desulfomonile tiedjei</name>
    <dbReference type="NCBI Taxonomy" id="2358"/>
    <lineage>
        <taxon>Bacteria</taxon>
        <taxon>Pseudomonadati</taxon>
        <taxon>Thermodesulfobacteriota</taxon>
        <taxon>Desulfomonilia</taxon>
        <taxon>Desulfomonilales</taxon>
        <taxon>Desulfomonilaceae</taxon>
        <taxon>Desulfomonile</taxon>
    </lineage>
</organism>
<accession>A0A7C4EVY6</accession>
<dbReference type="EMBL" id="DTGT01000316">
    <property type="protein sequence ID" value="HGH61594.1"/>
    <property type="molecule type" value="Genomic_DNA"/>
</dbReference>
<gene>
    <name evidence="2" type="ORF">ENV54_09880</name>
</gene>
<dbReference type="AlphaFoldDB" id="A0A7C4EVY6"/>
<proteinExistence type="predicted"/>
<evidence type="ECO:0000313" key="2">
    <source>
        <dbReference type="EMBL" id="HGH61594.1"/>
    </source>
</evidence>
<protein>
    <submittedName>
        <fullName evidence="2">DUF1615 family protein</fullName>
    </submittedName>
</protein>
<dbReference type="Pfam" id="PF07759">
    <property type="entry name" value="DUF1615"/>
    <property type="match status" value="1"/>
</dbReference>
<feature type="region of interest" description="Disordered" evidence="1">
    <location>
        <begin position="44"/>
        <end position="79"/>
    </location>
</feature>